<dbReference type="Proteomes" id="UP001642484">
    <property type="component" value="Unassembled WGS sequence"/>
</dbReference>
<sequence length="398" mass="43709">MGTTYHVKWDGDDSVTDDLKLQFEERLLEINQLMSTYDPNSELSRFNRFDSKEWFPVSQETSTVVAAALEMAQTSEGAFDPTVGRLVRLWNFGPDPGSLKAPAAEDVADAMLSVGYQHIEVQSDPPALRKKQEAVELDLSAIAKGYGVDQLAQIMRENEIENYMVEIGGEVRVAGRRPSGGQWNLGIERPDSLTQSLYATIELEDEALATSGDYRNYFVQDDKRYSHTIDPRTGSPVTHQLASVSVVMEDCMLADAWATTLMVLGSEAGLKLADEHGIQAYLLERNGEAFRELASQTAIGEFVSLTQVETAEDSGMSPLLSTFLLSVTVFLIAIIGLAAGVILSNKTLKGSCGGVEGTKDEEGRSVCEMCTTPPEECDQFKEKLRQQLKDTQPAEQQS</sequence>
<evidence type="ECO:0000313" key="13">
    <source>
        <dbReference type="Proteomes" id="UP001642484"/>
    </source>
</evidence>
<gene>
    <name evidence="12" type="ORF">CCMP2556_LOCUS50596</name>
</gene>
<keyword evidence="11" id="KW-1133">Transmembrane helix</keyword>
<keyword evidence="6" id="KW-0479">Metal-binding</keyword>
<evidence type="ECO:0000256" key="7">
    <source>
        <dbReference type="ARBA" id="ARBA00022827"/>
    </source>
</evidence>
<evidence type="ECO:0000256" key="11">
    <source>
        <dbReference type="SAM" id="Phobius"/>
    </source>
</evidence>
<reference evidence="12 13" key="1">
    <citation type="submission" date="2024-02" db="EMBL/GenBank/DDBJ databases">
        <authorList>
            <person name="Chen Y."/>
            <person name="Shah S."/>
            <person name="Dougan E. K."/>
            <person name="Thang M."/>
            <person name="Chan C."/>
        </authorList>
    </citation>
    <scope>NUCLEOTIDE SEQUENCE [LARGE SCALE GENOMIC DNA]</scope>
</reference>
<name>A0ABP0S8C0_9DINO</name>
<comment type="catalytic activity">
    <reaction evidence="10">
        <text>L-threonyl-[protein] + FAD = FMN-L-threonyl-[protein] + AMP + H(+)</text>
        <dbReference type="Rhea" id="RHEA:36847"/>
        <dbReference type="Rhea" id="RHEA-COMP:11060"/>
        <dbReference type="Rhea" id="RHEA-COMP:11061"/>
        <dbReference type="ChEBI" id="CHEBI:15378"/>
        <dbReference type="ChEBI" id="CHEBI:30013"/>
        <dbReference type="ChEBI" id="CHEBI:57692"/>
        <dbReference type="ChEBI" id="CHEBI:74257"/>
        <dbReference type="ChEBI" id="CHEBI:456215"/>
        <dbReference type="EC" id="2.7.1.180"/>
    </reaction>
</comment>
<dbReference type="Pfam" id="PF02424">
    <property type="entry name" value="ApbE"/>
    <property type="match status" value="1"/>
</dbReference>
<dbReference type="PANTHER" id="PTHR30040:SF2">
    <property type="entry name" value="FAD:PROTEIN FMN TRANSFERASE"/>
    <property type="match status" value="1"/>
</dbReference>
<evidence type="ECO:0000256" key="6">
    <source>
        <dbReference type="ARBA" id="ARBA00022723"/>
    </source>
</evidence>
<dbReference type="EC" id="2.7.1.180" evidence="2"/>
<proteinExistence type="predicted"/>
<accession>A0ABP0S8C0</accession>
<keyword evidence="11" id="KW-0472">Membrane</keyword>
<keyword evidence="7" id="KW-0274">FAD</keyword>
<comment type="cofactor">
    <cofactor evidence="1">
        <name>Mg(2+)</name>
        <dbReference type="ChEBI" id="CHEBI:18420"/>
    </cofactor>
</comment>
<evidence type="ECO:0000313" key="12">
    <source>
        <dbReference type="EMBL" id="CAK9108596.1"/>
    </source>
</evidence>
<evidence type="ECO:0000256" key="8">
    <source>
        <dbReference type="ARBA" id="ARBA00022842"/>
    </source>
</evidence>
<evidence type="ECO:0000256" key="1">
    <source>
        <dbReference type="ARBA" id="ARBA00001946"/>
    </source>
</evidence>
<dbReference type="InterPro" id="IPR024932">
    <property type="entry name" value="ApbE"/>
</dbReference>
<dbReference type="SUPFAM" id="SSF143631">
    <property type="entry name" value="ApbE-like"/>
    <property type="match status" value="1"/>
</dbReference>
<keyword evidence="11" id="KW-0812">Transmembrane</keyword>
<dbReference type="EMBL" id="CAXAMN010027128">
    <property type="protein sequence ID" value="CAK9108596.1"/>
    <property type="molecule type" value="Genomic_DNA"/>
</dbReference>
<keyword evidence="13" id="KW-1185">Reference proteome</keyword>
<protein>
    <recommendedName>
        <fullName evidence="3">FAD:protein FMN transferase</fullName>
        <ecNumber evidence="2">2.7.1.180</ecNumber>
    </recommendedName>
    <alternativeName>
        <fullName evidence="9">Flavin transferase</fullName>
    </alternativeName>
</protein>
<dbReference type="Gene3D" id="3.10.520.10">
    <property type="entry name" value="ApbE-like domains"/>
    <property type="match status" value="1"/>
</dbReference>
<dbReference type="PANTHER" id="PTHR30040">
    <property type="entry name" value="THIAMINE BIOSYNTHESIS LIPOPROTEIN APBE"/>
    <property type="match status" value="1"/>
</dbReference>
<dbReference type="Pfam" id="PF04400">
    <property type="entry name" value="NqrM"/>
    <property type="match status" value="1"/>
</dbReference>
<comment type="caution">
    <text evidence="12">The sequence shown here is derived from an EMBL/GenBank/DDBJ whole genome shotgun (WGS) entry which is preliminary data.</text>
</comment>
<evidence type="ECO:0000256" key="2">
    <source>
        <dbReference type="ARBA" id="ARBA00011955"/>
    </source>
</evidence>
<keyword evidence="8" id="KW-0460">Magnesium</keyword>
<keyword evidence="5" id="KW-0808">Transferase</keyword>
<evidence type="ECO:0000256" key="3">
    <source>
        <dbReference type="ARBA" id="ARBA00016337"/>
    </source>
</evidence>
<keyword evidence="4" id="KW-0285">Flavoprotein</keyword>
<evidence type="ECO:0000256" key="5">
    <source>
        <dbReference type="ARBA" id="ARBA00022679"/>
    </source>
</evidence>
<organism evidence="12 13">
    <name type="scientific">Durusdinium trenchii</name>
    <dbReference type="NCBI Taxonomy" id="1381693"/>
    <lineage>
        <taxon>Eukaryota</taxon>
        <taxon>Sar</taxon>
        <taxon>Alveolata</taxon>
        <taxon>Dinophyceae</taxon>
        <taxon>Suessiales</taxon>
        <taxon>Symbiodiniaceae</taxon>
        <taxon>Durusdinium</taxon>
    </lineage>
</organism>
<evidence type="ECO:0000256" key="9">
    <source>
        <dbReference type="ARBA" id="ARBA00031306"/>
    </source>
</evidence>
<evidence type="ECO:0000256" key="10">
    <source>
        <dbReference type="ARBA" id="ARBA00048540"/>
    </source>
</evidence>
<dbReference type="InterPro" id="IPR007495">
    <property type="entry name" value="NqrM"/>
</dbReference>
<feature type="transmembrane region" description="Helical" evidence="11">
    <location>
        <begin position="323"/>
        <end position="343"/>
    </location>
</feature>
<dbReference type="InterPro" id="IPR003374">
    <property type="entry name" value="ApbE-like_sf"/>
</dbReference>
<evidence type="ECO:0000256" key="4">
    <source>
        <dbReference type="ARBA" id="ARBA00022630"/>
    </source>
</evidence>